<organism evidence="2 3">
    <name type="scientific">Paraburkholderia panacisoli</name>
    <dbReference type="NCBI Taxonomy" id="2603818"/>
    <lineage>
        <taxon>Bacteria</taxon>
        <taxon>Pseudomonadati</taxon>
        <taxon>Pseudomonadota</taxon>
        <taxon>Betaproteobacteria</taxon>
        <taxon>Burkholderiales</taxon>
        <taxon>Burkholderiaceae</taxon>
        <taxon>Paraburkholderia</taxon>
    </lineage>
</organism>
<proteinExistence type="predicted"/>
<name>A0A5B0G344_9BURK</name>
<dbReference type="GO" id="GO:0016747">
    <property type="term" value="F:acyltransferase activity, transferring groups other than amino-acyl groups"/>
    <property type="evidence" value="ECO:0007669"/>
    <property type="project" value="InterPro"/>
</dbReference>
<dbReference type="CDD" id="cd04301">
    <property type="entry name" value="NAT_SF"/>
    <property type="match status" value="1"/>
</dbReference>
<dbReference type="Gene3D" id="3.40.630.30">
    <property type="match status" value="1"/>
</dbReference>
<gene>
    <name evidence="2" type="ORF">FVF58_47360</name>
</gene>
<evidence type="ECO:0000259" key="1">
    <source>
        <dbReference type="Pfam" id="PF13508"/>
    </source>
</evidence>
<dbReference type="SUPFAM" id="SSF55729">
    <property type="entry name" value="Acyl-CoA N-acyltransferases (Nat)"/>
    <property type="match status" value="1"/>
</dbReference>
<keyword evidence="2" id="KW-0808">Transferase</keyword>
<dbReference type="RefSeq" id="WP_149676454.1">
    <property type="nucleotide sequence ID" value="NZ_VTUZ01000072.1"/>
</dbReference>
<keyword evidence="3" id="KW-1185">Reference proteome</keyword>
<reference evidence="2 3" key="1">
    <citation type="submission" date="2019-08" db="EMBL/GenBank/DDBJ databases">
        <title>Paraburkholderia sp. DCY113.</title>
        <authorList>
            <person name="Kang J."/>
        </authorList>
    </citation>
    <scope>NUCLEOTIDE SEQUENCE [LARGE SCALE GENOMIC DNA]</scope>
    <source>
        <strain evidence="2 3">DCY113</strain>
    </source>
</reference>
<sequence>MAFFIFESDGHVVTVCVWLVANGKAGLIRSLAVNPAARNAGIGRVLVSNLEEAVALQKIDQSYQLTTTGVCAVPTFERRTWLPAVDMVPGRLHIPFH</sequence>
<dbReference type="EMBL" id="VTUZ01000072">
    <property type="protein sequence ID" value="KAA0997826.1"/>
    <property type="molecule type" value="Genomic_DNA"/>
</dbReference>
<dbReference type="InterPro" id="IPR000182">
    <property type="entry name" value="GNAT_dom"/>
</dbReference>
<comment type="caution">
    <text evidence="2">The sequence shown here is derived from an EMBL/GenBank/DDBJ whole genome shotgun (WGS) entry which is preliminary data.</text>
</comment>
<dbReference type="InterPro" id="IPR016181">
    <property type="entry name" value="Acyl_CoA_acyltransferase"/>
</dbReference>
<dbReference type="Pfam" id="PF13508">
    <property type="entry name" value="Acetyltransf_7"/>
    <property type="match status" value="1"/>
</dbReference>
<evidence type="ECO:0000313" key="3">
    <source>
        <dbReference type="Proteomes" id="UP000325273"/>
    </source>
</evidence>
<protein>
    <submittedName>
        <fullName evidence="2">GNAT family N-acetyltransferase</fullName>
    </submittedName>
</protein>
<dbReference type="AlphaFoldDB" id="A0A5B0G344"/>
<feature type="domain" description="N-acetyltransferase" evidence="1">
    <location>
        <begin position="3"/>
        <end position="60"/>
    </location>
</feature>
<dbReference type="Proteomes" id="UP000325273">
    <property type="component" value="Unassembled WGS sequence"/>
</dbReference>
<evidence type="ECO:0000313" key="2">
    <source>
        <dbReference type="EMBL" id="KAA0997826.1"/>
    </source>
</evidence>
<accession>A0A5B0G344</accession>